<gene>
    <name evidence="1" type="ORF">LTS18_000292</name>
</gene>
<reference evidence="1" key="1">
    <citation type="submission" date="2024-09" db="EMBL/GenBank/DDBJ databases">
        <title>Black Yeasts Isolated from many extreme environments.</title>
        <authorList>
            <person name="Coleine C."/>
            <person name="Stajich J.E."/>
            <person name="Selbmann L."/>
        </authorList>
    </citation>
    <scope>NUCLEOTIDE SEQUENCE</scope>
    <source>
        <strain evidence="1">CCFEE 5737</strain>
    </source>
</reference>
<feature type="non-terminal residue" evidence="1">
    <location>
        <position position="1"/>
    </location>
</feature>
<accession>A0ACC3DGF8</accession>
<evidence type="ECO:0000313" key="2">
    <source>
        <dbReference type="Proteomes" id="UP001186974"/>
    </source>
</evidence>
<dbReference type="EMBL" id="JAWDJW010005089">
    <property type="protein sequence ID" value="KAK3069568.1"/>
    <property type="molecule type" value="Genomic_DNA"/>
</dbReference>
<dbReference type="Proteomes" id="UP001186974">
    <property type="component" value="Unassembled WGS sequence"/>
</dbReference>
<evidence type="ECO:0000313" key="1">
    <source>
        <dbReference type="EMBL" id="KAK3069568.1"/>
    </source>
</evidence>
<comment type="caution">
    <text evidence="1">The sequence shown here is derived from an EMBL/GenBank/DDBJ whole genome shotgun (WGS) entry which is preliminary data.</text>
</comment>
<organism evidence="1 2">
    <name type="scientific">Coniosporium uncinatum</name>
    <dbReference type="NCBI Taxonomy" id="93489"/>
    <lineage>
        <taxon>Eukaryota</taxon>
        <taxon>Fungi</taxon>
        <taxon>Dikarya</taxon>
        <taxon>Ascomycota</taxon>
        <taxon>Pezizomycotina</taxon>
        <taxon>Dothideomycetes</taxon>
        <taxon>Dothideomycetes incertae sedis</taxon>
        <taxon>Coniosporium</taxon>
    </lineage>
</organism>
<sequence length="78" mass="8546">RFVVSEGSGCLDLSDATDKYSLSRTHFNMNKFGKPTEEDFLTVRDVLGKMAAESPGLILVRSQCKHAPADYHLSVAAD</sequence>
<proteinExistence type="predicted"/>
<name>A0ACC3DGF8_9PEZI</name>
<keyword evidence="2" id="KW-1185">Reference proteome</keyword>
<protein>
    <submittedName>
        <fullName evidence="1">Uncharacterized protein</fullName>
    </submittedName>
</protein>